<reference evidence="1" key="2">
    <citation type="submission" date="2018-03" db="EMBL/GenBank/DDBJ databases">
        <title>The Triticum urartu genome reveals the dynamic nature of wheat genome evolution.</title>
        <authorList>
            <person name="Ling H."/>
            <person name="Ma B."/>
            <person name="Shi X."/>
            <person name="Liu H."/>
            <person name="Dong L."/>
            <person name="Sun H."/>
            <person name="Cao Y."/>
            <person name="Gao Q."/>
            <person name="Zheng S."/>
            <person name="Li Y."/>
            <person name="Yu Y."/>
            <person name="Du H."/>
            <person name="Qi M."/>
            <person name="Li Y."/>
            <person name="Yu H."/>
            <person name="Cui Y."/>
            <person name="Wang N."/>
            <person name="Chen C."/>
            <person name="Wu H."/>
            <person name="Zhao Y."/>
            <person name="Zhang J."/>
            <person name="Li Y."/>
            <person name="Zhou W."/>
            <person name="Zhang B."/>
            <person name="Hu W."/>
            <person name="Eijk M."/>
            <person name="Tang J."/>
            <person name="Witsenboer H."/>
            <person name="Zhao S."/>
            <person name="Li Z."/>
            <person name="Zhang A."/>
            <person name="Wang D."/>
            <person name="Liang C."/>
        </authorList>
    </citation>
    <scope>NUCLEOTIDE SEQUENCE [LARGE SCALE GENOMIC DNA]</scope>
    <source>
        <strain evidence="1">cv. G1812</strain>
    </source>
</reference>
<keyword evidence="2" id="KW-1185">Reference proteome</keyword>
<reference evidence="2" key="1">
    <citation type="journal article" date="2013" name="Nature">
        <title>Draft genome of the wheat A-genome progenitor Triticum urartu.</title>
        <authorList>
            <person name="Ling H.Q."/>
            <person name="Zhao S."/>
            <person name="Liu D."/>
            <person name="Wang J."/>
            <person name="Sun H."/>
            <person name="Zhang C."/>
            <person name="Fan H."/>
            <person name="Li D."/>
            <person name="Dong L."/>
            <person name="Tao Y."/>
            <person name="Gao C."/>
            <person name="Wu H."/>
            <person name="Li Y."/>
            <person name="Cui Y."/>
            <person name="Guo X."/>
            <person name="Zheng S."/>
            <person name="Wang B."/>
            <person name="Yu K."/>
            <person name="Liang Q."/>
            <person name="Yang W."/>
            <person name="Lou X."/>
            <person name="Chen J."/>
            <person name="Feng M."/>
            <person name="Jian J."/>
            <person name="Zhang X."/>
            <person name="Luo G."/>
            <person name="Jiang Y."/>
            <person name="Liu J."/>
            <person name="Wang Z."/>
            <person name="Sha Y."/>
            <person name="Zhang B."/>
            <person name="Wu H."/>
            <person name="Tang D."/>
            <person name="Shen Q."/>
            <person name="Xue P."/>
            <person name="Zou S."/>
            <person name="Wang X."/>
            <person name="Liu X."/>
            <person name="Wang F."/>
            <person name="Yang Y."/>
            <person name="An X."/>
            <person name="Dong Z."/>
            <person name="Zhang K."/>
            <person name="Zhang X."/>
            <person name="Luo M.C."/>
            <person name="Dvorak J."/>
            <person name="Tong Y."/>
            <person name="Wang J."/>
            <person name="Yang H."/>
            <person name="Li Z."/>
            <person name="Wang D."/>
            <person name="Zhang A."/>
            <person name="Wang J."/>
        </authorList>
    </citation>
    <scope>NUCLEOTIDE SEQUENCE</scope>
    <source>
        <strain evidence="2">cv. G1812</strain>
    </source>
</reference>
<name>A0A8R7V538_TRIUA</name>
<protein>
    <submittedName>
        <fullName evidence="1">Uncharacterized protein</fullName>
    </submittedName>
</protein>
<proteinExistence type="predicted"/>
<evidence type="ECO:0000313" key="1">
    <source>
        <dbReference type="EnsemblPlants" id="TuG1812G0700003451.01.T01.cds439187"/>
    </source>
</evidence>
<reference evidence="1" key="3">
    <citation type="submission" date="2022-06" db="UniProtKB">
        <authorList>
            <consortium name="EnsemblPlants"/>
        </authorList>
    </citation>
    <scope>IDENTIFICATION</scope>
</reference>
<organism evidence="1 2">
    <name type="scientific">Triticum urartu</name>
    <name type="common">Red wild einkorn</name>
    <name type="synonym">Crithodium urartu</name>
    <dbReference type="NCBI Taxonomy" id="4572"/>
    <lineage>
        <taxon>Eukaryota</taxon>
        <taxon>Viridiplantae</taxon>
        <taxon>Streptophyta</taxon>
        <taxon>Embryophyta</taxon>
        <taxon>Tracheophyta</taxon>
        <taxon>Spermatophyta</taxon>
        <taxon>Magnoliopsida</taxon>
        <taxon>Liliopsida</taxon>
        <taxon>Poales</taxon>
        <taxon>Poaceae</taxon>
        <taxon>BOP clade</taxon>
        <taxon>Pooideae</taxon>
        <taxon>Triticodae</taxon>
        <taxon>Triticeae</taxon>
        <taxon>Triticinae</taxon>
        <taxon>Triticum</taxon>
    </lineage>
</organism>
<evidence type="ECO:0000313" key="2">
    <source>
        <dbReference type="Proteomes" id="UP000015106"/>
    </source>
</evidence>
<sequence>MRRGIQRSGRFVSIEWRRGIQLRRSRGGAGGCCPSLRAPLPASPPPATSSPLRTSRPHVLLHIFPSPFVLQPCSFLRLASFPLPLLIDLVPETNVCYYS</sequence>
<dbReference type="Gramene" id="TuG1812G0700003451.01.T01">
    <property type="protein sequence ID" value="TuG1812G0700003451.01.T01.cds439187"/>
    <property type="gene ID" value="TuG1812G0700003451.01"/>
</dbReference>
<dbReference type="AlphaFoldDB" id="A0A8R7V538"/>
<accession>A0A8R7V538</accession>
<dbReference type="EnsemblPlants" id="TuG1812G0700003451.01.T01">
    <property type="protein sequence ID" value="TuG1812G0700003451.01.T01.cds439187"/>
    <property type="gene ID" value="TuG1812G0700003451.01"/>
</dbReference>
<dbReference type="Proteomes" id="UP000015106">
    <property type="component" value="Chromosome 7"/>
</dbReference>